<dbReference type="Proteomes" id="UP000829708">
    <property type="component" value="Chromosome"/>
</dbReference>
<evidence type="ECO:0000313" key="2">
    <source>
        <dbReference type="EMBL" id="UOM49799.1"/>
    </source>
</evidence>
<reference evidence="3" key="1">
    <citation type="journal article" date="2024" name="J Bioinform Genom">
        <title>Complete genome sequence of the type strain bacterium Sphaerochaeta associata GLS2t (VKM B-2742)t.</title>
        <authorList>
            <person name="Troshina O.Y."/>
            <person name="Tepeeva A.N."/>
            <person name="Arzamasceva V.O."/>
            <person name="Whitman W.B."/>
            <person name="Varghese N."/>
            <person name="Shapiro N."/>
            <person name="Woyke T."/>
            <person name="Kripides N.C."/>
            <person name="Vasilenko O.V."/>
        </authorList>
    </citation>
    <scope>NUCLEOTIDE SEQUENCE [LARGE SCALE GENOMIC DNA]</scope>
    <source>
        <strain evidence="3">GLS2T</strain>
    </source>
</reference>
<dbReference type="Pfam" id="PF03050">
    <property type="entry name" value="DDE_Tnp_IS66"/>
    <property type="match status" value="1"/>
</dbReference>
<organism evidence="2 3">
    <name type="scientific">Sphaerochaeta associata</name>
    <dbReference type="NCBI Taxonomy" id="1129264"/>
    <lineage>
        <taxon>Bacteria</taxon>
        <taxon>Pseudomonadati</taxon>
        <taxon>Spirochaetota</taxon>
        <taxon>Spirochaetia</taxon>
        <taxon>Spirochaetales</taxon>
        <taxon>Sphaerochaetaceae</taxon>
        <taxon>Sphaerochaeta</taxon>
    </lineage>
</organism>
<dbReference type="EMBL" id="CP094929">
    <property type="protein sequence ID" value="UOM49799.1"/>
    <property type="molecule type" value="Genomic_DNA"/>
</dbReference>
<evidence type="ECO:0000313" key="3">
    <source>
        <dbReference type="Proteomes" id="UP000829708"/>
    </source>
</evidence>
<feature type="domain" description="Transposase IS66 central" evidence="1">
    <location>
        <begin position="3"/>
        <end position="163"/>
    </location>
</feature>
<dbReference type="PANTHER" id="PTHR33678">
    <property type="entry name" value="BLL1576 PROTEIN"/>
    <property type="match status" value="1"/>
</dbReference>
<gene>
    <name evidence="2" type="ORF">MUG09_09535</name>
</gene>
<dbReference type="PANTHER" id="PTHR33678:SF1">
    <property type="entry name" value="BLL1576 PROTEIN"/>
    <property type="match status" value="1"/>
</dbReference>
<proteinExistence type="predicted"/>
<accession>A0ABY4D6T2</accession>
<name>A0ABY4D6T2_9SPIR</name>
<keyword evidence="3" id="KW-1185">Reference proteome</keyword>
<sequence length="200" mass="22900">MVAHDCWSSYYNDAFKHATHACCGAHIDRELEGVIQNHRQGWAKSMQNLLAKLYKTKSKLTARGQASAPKKLVQEFSAGYDRILERGFSRNPYQEPKERKRGKPKKGKVLCLLERLRDLKDDVLRFFTDFRVPFSNNIAERSFCMSKLKMKTAGSFRSADGGSNFCWIFSIIDTVRKNGGNPLKALEQLFNNSFSLAFFD</sequence>
<protein>
    <submittedName>
        <fullName evidence="2">Transposase</fullName>
    </submittedName>
</protein>
<dbReference type="InterPro" id="IPR052344">
    <property type="entry name" value="Transposase-related"/>
</dbReference>
<evidence type="ECO:0000259" key="1">
    <source>
        <dbReference type="Pfam" id="PF03050"/>
    </source>
</evidence>
<dbReference type="InterPro" id="IPR004291">
    <property type="entry name" value="Transposase_IS66_central"/>
</dbReference>